<evidence type="ECO:0000313" key="2">
    <source>
        <dbReference type="Proteomes" id="UP001501476"/>
    </source>
</evidence>
<sequence>MIFLIFTAEGLAEAASEIQAEQATVWLNPDLKNTNDYAKLVESGCDCFFLSEQADPTNERSVIHALSQVEKHSHDTEIYVEYL</sequence>
<dbReference type="EMBL" id="BAAADG010000005">
    <property type="protein sequence ID" value="GAA0225317.1"/>
    <property type="molecule type" value="Genomic_DNA"/>
</dbReference>
<gene>
    <name evidence="1" type="ORF">GCM10008964_16120</name>
</gene>
<accession>A0ABP3D8H1</accession>
<protein>
    <submittedName>
        <fullName evidence="1">Uncharacterized protein</fullName>
    </submittedName>
</protein>
<evidence type="ECO:0000313" key="1">
    <source>
        <dbReference type="EMBL" id="GAA0225317.1"/>
    </source>
</evidence>
<keyword evidence="2" id="KW-1185">Reference proteome</keyword>
<dbReference type="RefSeq" id="WP_286303983.1">
    <property type="nucleotide sequence ID" value="NZ_AP027741.1"/>
</dbReference>
<organism evidence="1 2">
    <name type="scientific">Methylophaga marina</name>
    <dbReference type="NCBI Taxonomy" id="45495"/>
    <lineage>
        <taxon>Bacteria</taxon>
        <taxon>Pseudomonadati</taxon>
        <taxon>Pseudomonadota</taxon>
        <taxon>Gammaproteobacteria</taxon>
        <taxon>Thiotrichales</taxon>
        <taxon>Piscirickettsiaceae</taxon>
        <taxon>Methylophaga</taxon>
    </lineage>
</organism>
<name>A0ABP3D8H1_9GAMM</name>
<proteinExistence type="predicted"/>
<comment type="caution">
    <text evidence="1">The sequence shown here is derived from an EMBL/GenBank/DDBJ whole genome shotgun (WGS) entry which is preliminary data.</text>
</comment>
<reference evidence="2" key="1">
    <citation type="journal article" date="2019" name="Int. J. Syst. Evol. Microbiol.">
        <title>The Global Catalogue of Microorganisms (GCM) 10K type strain sequencing project: providing services to taxonomists for standard genome sequencing and annotation.</title>
        <authorList>
            <consortium name="The Broad Institute Genomics Platform"/>
            <consortium name="The Broad Institute Genome Sequencing Center for Infectious Disease"/>
            <person name="Wu L."/>
            <person name="Ma J."/>
        </authorList>
    </citation>
    <scope>NUCLEOTIDE SEQUENCE [LARGE SCALE GENOMIC DNA]</scope>
    <source>
        <strain evidence="2">JCM 6886</strain>
    </source>
</reference>
<dbReference type="Proteomes" id="UP001501476">
    <property type="component" value="Unassembled WGS sequence"/>
</dbReference>